<dbReference type="Gene3D" id="3.50.50.60">
    <property type="entry name" value="FAD/NAD(P)-binding domain"/>
    <property type="match status" value="1"/>
</dbReference>
<dbReference type="Proteomes" id="UP001280897">
    <property type="component" value="Unassembled WGS sequence"/>
</dbReference>
<dbReference type="GeneID" id="57365866"/>
<comment type="similarity">
    <text evidence="2">Belongs to the DadA oxidoreductase family.</text>
</comment>
<dbReference type="PANTHER" id="PTHR13847:SF286">
    <property type="entry name" value="D-AMINO ACID DEHYDROGENASE"/>
    <property type="match status" value="1"/>
</dbReference>
<dbReference type="AlphaFoldDB" id="A0AAP3U352"/>
<keyword evidence="4 6" id="KW-0560">Oxidoreductase</keyword>
<feature type="domain" description="FAD dependent oxidoreductase" evidence="5">
    <location>
        <begin position="2"/>
        <end position="344"/>
    </location>
</feature>
<dbReference type="SUPFAM" id="SSF54373">
    <property type="entry name" value="FAD-linked reductases, C-terminal domain"/>
    <property type="match status" value="1"/>
</dbReference>
<organism evidence="6 7">
    <name type="scientific">Pediococcus acidilactici</name>
    <dbReference type="NCBI Taxonomy" id="1254"/>
    <lineage>
        <taxon>Bacteria</taxon>
        <taxon>Bacillati</taxon>
        <taxon>Bacillota</taxon>
        <taxon>Bacilli</taxon>
        <taxon>Lactobacillales</taxon>
        <taxon>Lactobacillaceae</taxon>
        <taxon>Pediococcus</taxon>
        <taxon>Pediococcus acidilactici group</taxon>
    </lineage>
</organism>
<evidence type="ECO:0000313" key="7">
    <source>
        <dbReference type="Proteomes" id="UP001280897"/>
    </source>
</evidence>
<evidence type="ECO:0000256" key="2">
    <source>
        <dbReference type="ARBA" id="ARBA00009410"/>
    </source>
</evidence>
<dbReference type="GO" id="GO:0005737">
    <property type="term" value="C:cytoplasm"/>
    <property type="evidence" value="ECO:0007669"/>
    <property type="project" value="TreeGrafter"/>
</dbReference>
<sequence>MKIAVIGNGIVGATFVSEMLERFPENQIVQFDGIKGTATTASAGIIAPWLSKRRNQKWYHLARLGAEYLNQLAQKYEMPADVYYQSGVIYTRDQADKLSELYQLAQTRIKQAPQMGEFEIVDHQTIQKEFNFIQTKNDGLFVKGGARIDGRQFINFLQKRNQGKFEFRHDVAQLKREGSHVLVNGEHFDLVILACGAWLKQTLAPLGVEALIRPQKGQLIEVTLPEHARMADKAPVLMPEGERDFIPTNQGTLLIGATHENDQGFDLQVSSQIVEDLLASGQRVIPGLTQAMVKSVRVGTRAYTADFAPFFGYLPEFPEIMVASGLGSSGLTTGPIIGKLLVDLVADPQRDVTSLTKPVGDYVKLGGI</sequence>
<reference evidence="6" key="2">
    <citation type="submission" date="2023-10" db="EMBL/GenBank/DDBJ databases">
        <authorList>
            <person name="Khurajog B."/>
        </authorList>
    </citation>
    <scope>NUCLEOTIDE SEQUENCE</scope>
    <source>
        <strain evidence="6">BF9</strain>
    </source>
</reference>
<proteinExistence type="inferred from homology"/>
<evidence type="ECO:0000256" key="1">
    <source>
        <dbReference type="ARBA" id="ARBA00001974"/>
    </source>
</evidence>
<dbReference type="EC" id="1.-.-.-" evidence="6"/>
<evidence type="ECO:0000256" key="3">
    <source>
        <dbReference type="ARBA" id="ARBA00022630"/>
    </source>
</evidence>
<dbReference type="RefSeq" id="WP_008840923.1">
    <property type="nucleotide sequence ID" value="NZ_CP018763.1"/>
</dbReference>
<comment type="cofactor">
    <cofactor evidence="1">
        <name>FAD</name>
        <dbReference type="ChEBI" id="CHEBI:57692"/>
    </cofactor>
</comment>
<evidence type="ECO:0000313" key="6">
    <source>
        <dbReference type="EMBL" id="MDV2620370.1"/>
    </source>
</evidence>
<comment type="caution">
    <text evidence="6">The sequence shown here is derived from an EMBL/GenBank/DDBJ whole genome shotgun (WGS) entry which is preliminary data.</text>
</comment>
<dbReference type="PANTHER" id="PTHR13847">
    <property type="entry name" value="SARCOSINE DEHYDROGENASE-RELATED"/>
    <property type="match status" value="1"/>
</dbReference>
<dbReference type="GO" id="GO:0016491">
    <property type="term" value="F:oxidoreductase activity"/>
    <property type="evidence" value="ECO:0007669"/>
    <property type="project" value="UniProtKB-KW"/>
</dbReference>
<reference evidence="6" key="1">
    <citation type="journal article" date="2023" name="PeerJ">
        <title>Selection and evaluation of lactic acid bacteria from chicken feces in Thailand as potential probiotics.</title>
        <authorList>
            <person name="Khurajog B."/>
            <person name="Disastra Y."/>
            <person name="Lawwyne L.D."/>
            <person name="Sirichokchatchawan W."/>
            <person name="Niyomtham W."/>
            <person name="Yindee J."/>
            <person name="Hampson D.J."/>
            <person name="Prapasarakul N."/>
        </authorList>
    </citation>
    <scope>NUCLEOTIDE SEQUENCE</scope>
    <source>
        <strain evidence="6">BF9</strain>
    </source>
</reference>
<name>A0AAP3U352_PEDAC</name>
<gene>
    <name evidence="6" type="ORF">R0G89_01285</name>
</gene>
<dbReference type="InterPro" id="IPR006076">
    <property type="entry name" value="FAD-dep_OxRdtase"/>
</dbReference>
<dbReference type="InterPro" id="IPR036188">
    <property type="entry name" value="FAD/NAD-bd_sf"/>
</dbReference>
<dbReference type="SUPFAM" id="SSF51905">
    <property type="entry name" value="FAD/NAD(P)-binding domain"/>
    <property type="match status" value="1"/>
</dbReference>
<keyword evidence="3" id="KW-0285">Flavoprotein</keyword>
<dbReference type="Gene3D" id="3.30.9.10">
    <property type="entry name" value="D-Amino Acid Oxidase, subunit A, domain 2"/>
    <property type="match status" value="1"/>
</dbReference>
<accession>A0AAP3U352</accession>
<dbReference type="Pfam" id="PF01266">
    <property type="entry name" value="DAO"/>
    <property type="match status" value="1"/>
</dbReference>
<evidence type="ECO:0000256" key="4">
    <source>
        <dbReference type="ARBA" id="ARBA00023002"/>
    </source>
</evidence>
<dbReference type="EMBL" id="JAWJAV010000001">
    <property type="protein sequence ID" value="MDV2620370.1"/>
    <property type="molecule type" value="Genomic_DNA"/>
</dbReference>
<protein>
    <submittedName>
        <fullName evidence="6">FAD-dependent oxidoreductase</fullName>
        <ecNumber evidence="6">1.-.-.-</ecNumber>
    </submittedName>
</protein>
<evidence type="ECO:0000259" key="5">
    <source>
        <dbReference type="Pfam" id="PF01266"/>
    </source>
</evidence>